<dbReference type="RefSeq" id="WP_089402317.1">
    <property type="nucleotide sequence ID" value="NZ_FZOH01000001.1"/>
</dbReference>
<evidence type="ECO:0000256" key="2">
    <source>
        <dbReference type="ARBA" id="ARBA00022475"/>
    </source>
</evidence>
<feature type="domain" description="Major facilitator superfamily (MFS) profile" evidence="8">
    <location>
        <begin position="19"/>
        <end position="414"/>
    </location>
</feature>
<evidence type="ECO:0000259" key="8">
    <source>
        <dbReference type="PROSITE" id="PS50850"/>
    </source>
</evidence>
<dbReference type="PROSITE" id="PS50850">
    <property type="entry name" value="MFS"/>
    <property type="match status" value="1"/>
</dbReference>
<feature type="transmembrane region" description="Helical" evidence="7">
    <location>
        <begin position="182"/>
        <end position="202"/>
    </location>
</feature>
<feature type="transmembrane region" description="Helical" evidence="7">
    <location>
        <begin position="269"/>
        <end position="294"/>
    </location>
</feature>
<dbReference type="Proteomes" id="UP000198386">
    <property type="component" value="Unassembled WGS sequence"/>
</dbReference>
<organism evidence="9 10">
    <name type="scientific">Geodermatophilus saharensis</name>
    <dbReference type="NCBI Taxonomy" id="1137994"/>
    <lineage>
        <taxon>Bacteria</taxon>
        <taxon>Bacillati</taxon>
        <taxon>Actinomycetota</taxon>
        <taxon>Actinomycetes</taxon>
        <taxon>Geodermatophilales</taxon>
        <taxon>Geodermatophilaceae</taxon>
        <taxon>Geodermatophilus</taxon>
    </lineage>
</organism>
<evidence type="ECO:0000256" key="6">
    <source>
        <dbReference type="SAM" id="MobiDB-lite"/>
    </source>
</evidence>
<accession>A0A239A4D7</accession>
<keyword evidence="5 7" id="KW-0472">Membrane</keyword>
<keyword evidence="10" id="KW-1185">Reference proteome</keyword>
<feature type="transmembrane region" description="Helical" evidence="7">
    <location>
        <begin position="361"/>
        <end position="384"/>
    </location>
</feature>
<evidence type="ECO:0000256" key="3">
    <source>
        <dbReference type="ARBA" id="ARBA00022692"/>
    </source>
</evidence>
<dbReference type="Pfam" id="PF07690">
    <property type="entry name" value="MFS_1"/>
    <property type="match status" value="1"/>
</dbReference>
<evidence type="ECO:0000313" key="9">
    <source>
        <dbReference type="EMBL" id="SNR90410.1"/>
    </source>
</evidence>
<dbReference type="PANTHER" id="PTHR23513">
    <property type="entry name" value="INTEGRAL MEMBRANE EFFLUX PROTEIN-RELATED"/>
    <property type="match status" value="1"/>
</dbReference>
<feature type="compositionally biased region" description="Basic and acidic residues" evidence="6">
    <location>
        <begin position="420"/>
        <end position="429"/>
    </location>
</feature>
<protein>
    <submittedName>
        <fullName evidence="9">Sugar phosphate permease</fullName>
    </submittedName>
</protein>
<dbReference type="SUPFAM" id="SSF103473">
    <property type="entry name" value="MFS general substrate transporter"/>
    <property type="match status" value="1"/>
</dbReference>
<dbReference type="GO" id="GO:0022857">
    <property type="term" value="F:transmembrane transporter activity"/>
    <property type="evidence" value="ECO:0007669"/>
    <property type="project" value="InterPro"/>
</dbReference>
<evidence type="ECO:0000256" key="4">
    <source>
        <dbReference type="ARBA" id="ARBA00022989"/>
    </source>
</evidence>
<feature type="transmembrane region" description="Helical" evidence="7">
    <location>
        <begin position="156"/>
        <end position="176"/>
    </location>
</feature>
<feature type="transmembrane region" description="Helical" evidence="7">
    <location>
        <begin position="223"/>
        <end position="249"/>
    </location>
</feature>
<evidence type="ECO:0000256" key="1">
    <source>
        <dbReference type="ARBA" id="ARBA00004651"/>
    </source>
</evidence>
<feature type="region of interest" description="Disordered" evidence="6">
    <location>
        <begin position="420"/>
        <end position="444"/>
    </location>
</feature>
<keyword evidence="2" id="KW-1003">Cell membrane</keyword>
<reference evidence="10" key="1">
    <citation type="submission" date="2017-06" db="EMBL/GenBank/DDBJ databases">
        <authorList>
            <person name="Varghese N."/>
            <person name="Submissions S."/>
        </authorList>
    </citation>
    <scope>NUCLEOTIDE SEQUENCE [LARGE SCALE GENOMIC DNA]</scope>
    <source>
        <strain evidence="10">DSM 45423</strain>
    </source>
</reference>
<feature type="transmembrane region" description="Helical" evidence="7">
    <location>
        <begin position="301"/>
        <end position="318"/>
    </location>
</feature>
<feature type="transmembrane region" description="Helical" evidence="7">
    <location>
        <begin position="324"/>
        <end position="349"/>
    </location>
</feature>
<dbReference type="InterPro" id="IPR036259">
    <property type="entry name" value="MFS_trans_sf"/>
</dbReference>
<dbReference type="AlphaFoldDB" id="A0A239A4D7"/>
<feature type="transmembrane region" description="Helical" evidence="7">
    <location>
        <begin position="390"/>
        <end position="410"/>
    </location>
</feature>
<feature type="transmembrane region" description="Helical" evidence="7">
    <location>
        <begin position="21"/>
        <end position="46"/>
    </location>
</feature>
<gene>
    <name evidence="9" type="ORF">SAMN04488107_0547</name>
</gene>
<dbReference type="PANTHER" id="PTHR23513:SF6">
    <property type="entry name" value="MAJOR FACILITATOR SUPERFAMILY ASSOCIATED DOMAIN-CONTAINING PROTEIN"/>
    <property type="match status" value="1"/>
</dbReference>
<comment type="subcellular location">
    <subcellularLocation>
        <location evidence="1">Cell membrane</location>
        <topology evidence="1">Multi-pass membrane protein</topology>
    </subcellularLocation>
</comment>
<name>A0A239A4D7_9ACTN</name>
<dbReference type="InterPro" id="IPR020846">
    <property type="entry name" value="MFS_dom"/>
</dbReference>
<keyword evidence="4 7" id="KW-1133">Transmembrane helix</keyword>
<keyword evidence="3 7" id="KW-0812">Transmembrane</keyword>
<dbReference type="CDD" id="cd06173">
    <property type="entry name" value="MFS_MefA_like"/>
    <property type="match status" value="1"/>
</dbReference>
<dbReference type="Gene3D" id="1.20.1250.20">
    <property type="entry name" value="MFS general substrate transporter like domains"/>
    <property type="match status" value="2"/>
</dbReference>
<evidence type="ECO:0000256" key="7">
    <source>
        <dbReference type="SAM" id="Phobius"/>
    </source>
</evidence>
<dbReference type="InterPro" id="IPR011701">
    <property type="entry name" value="MFS"/>
</dbReference>
<sequence>MTANEDVVTHPAIRADRTGMFALWGANGISALGSAMTNLAVPWFILQTTGSAARTGLVATAMTLGAVLSGVLSGPLIDRVGFKRFSVLTDVASALLVAAIPLLYAAGALPFWLILVLVFVITCMQGPGDAARYALMPGLARRAGTTIERANGVDRAVAKATLLVGPIVGGVLIAVFGPENVLYVDAVTFAASAVLVALFVHPRSHEEGAAAQALTGRSYRTDLLVGLKFVFSNSLLLSIVTVVAVANALDGALVTVVLPVYALDIWGSPTAFGALTSAIGGGALIGAAVFGAIGHRMPRRLVFLVAGAGGVVLLYGGLALRPPFALMLVLALLGAVVAGPIVPLIFSVVQTTTPAEVYGRVFGALQSLSASLAPIVIAIVGFTIEGAGLVPTIVALGVVYLVVTLGMLLNPALRRLDTDRTEPAADHGEPAAATASPGRTGPAA</sequence>
<proteinExistence type="predicted"/>
<evidence type="ECO:0000256" key="5">
    <source>
        <dbReference type="ARBA" id="ARBA00023136"/>
    </source>
</evidence>
<dbReference type="EMBL" id="FZOH01000001">
    <property type="protein sequence ID" value="SNR90410.1"/>
    <property type="molecule type" value="Genomic_DNA"/>
</dbReference>
<dbReference type="GO" id="GO:0005886">
    <property type="term" value="C:plasma membrane"/>
    <property type="evidence" value="ECO:0007669"/>
    <property type="project" value="UniProtKB-SubCell"/>
</dbReference>
<feature type="transmembrane region" description="Helical" evidence="7">
    <location>
        <begin position="52"/>
        <end position="73"/>
    </location>
</feature>
<evidence type="ECO:0000313" key="10">
    <source>
        <dbReference type="Proteomes" id="UP000198386"/>
    </source>
</evidence>
<dbReference type="OrthoDB" id="9793136at2"/>